<proteinExistence type="inferred from homology"/>
<evidence type="ECO:0000256" key="10">
    <source>
        <dbReference type="ARBA" id="ARBA00022842"/>
    </source>
</evidence>
<evidence type="ECO:0000256" key="8">
    <source>
        <dbReference type="ARBA" id="ARBA00022741"/>
    </source>
</evidence>
<evidence type="ECO:0000256" key="12">
    <source>
        <dbReference type="ARBA" id="ARBA00022967"/>
    </source>
</evidence>
<evidence type="ECO:0000259" key="18">
    <source>
        <dbReference type="Pfam" id="PF00122"/>
    </source>
</evidence>
<comment type="caution">
    <text evidence="19">The sequence shown here is derived from an EMBL/GenBank/DDBJ whole genome shotgun (WGS) entry which is preliminary data.</text>
</comment>
<feature type="transmembrane region" description="Helical" evidence="16">
    <location>
        <begin position="690"/>
        <end position="713"/>
    </location>
</feature>
<evidence type="ECO:0000256" key="6">
    <source>
        <dbReference type="ARBA" id="ARBA00022692"/>
    </source>
</evidence>
<dbReference type="SFLD" id="SFLDS00003">
    <property type="entry name" value="Haloacid_Dehalogenase"/>
    <property type="match status" value="1"/>
</dbReference>
<comment type="subcellular location">
    <subcellularLocation>
        <location evidence="16">Cell membrane</location>
        <topology evidence="16">Multi-pass membrane protein</topology>
    </subcellularLocation>
    <subcellularLocation>
        <location evidence="1">Membrane</location>
    </subcellularLocation>
</comment>
<evidence type="ECO:0000313" key="20">
    <source>
        <dbReference type="Proteomes" id="UP001162135"/>
    </source>
</evidence>
<evidence type="ECO:0000256" key="11">
    <source>
        <dbReference type="ARBA" id="ARBA00022958"/>
    </source>
</evidence>
<feature type="binding site" evidence="16">
    <location>
        <position position="372"/>
    </location>
    <ligand>
        <name>ATP</name>
        <dbReference type="ChEBI" id="CHEBI:30616"/>
    </ligand>
</feature>
<dbReference type="InterPro" id="IPR023298">
    <property type="entry name" value="ATPase_P-typ_TM_dom_sf"/>
</dbReference>
<dbReference type="PRINTS" id="PR00119">
    <property type="entry name" value="CATATPASE"/>
</dbReference>
<dbReference type="SUPFAM" id="SSF81653">
    <property type="entry name" value="Calcium ATPase, transduction domain A"/>
    <property type="match status" value="1"/>
</dbReference>
<keyword evidence="20" id="KW-1185">Reference proteome</keyword>
<dbReference type="InterPro" id="IPR059000">
    <property type="entry name" value="ATPase_P-type_domA"/>
</dbReference>
<dbReference type="InterPro" id="IPR018303">
    <property type="entry name" value="ATPase_P-typ_P_site"/>
</dbReference>
<feature type="binding site" evidence="16">
    <location>
        <position position="552"/>
    </location>
    <ligand>
        <name>Mg(2+)</name>
        <dbReference type="ChEBI" id="CHEBI:18420"/>
    </ligand>
</feature>
<keyword evidence="13 16" id="KW-1133">Transmembrane helix</keyword>
<feature type="binding site" evidence="16">
    <location>
        <begin position="410"/>
        <end position="417"/>
    </location>
    <ligand>
        <name>ATP</name>
        <dbReference type="ChEBI" id="CHEBI:30616"/>
    </ligand>
</feature>
<dbReference type="SFLD" id="SFLDG00002">
    <property type="entry name" value="C1.7:_P-type_atpase_like"/>
    <property type="match status" value="1"/>
</dbReference>
<dbReference type="InterPro" id="IPR044492">
    <property type="entry name" value="P_typ_ATPase_HD_dom"/>
</dbReference>
<dbReference type="InterPro" id="IPR036412">
    <property type="entry name" value="HAD-like_sf"/>
</dbReference>
<keyword evidence="12 16" id="KW-1278">Translocase</keyword>
<dbReference type="InterPro" id="IPR001757">
    <property type="entry name" value="P_typ_ATPase"/>
</dbReference>
<sequence length="714" mass="74688">MKPIDDSTFVARSRTGRDSGSDRESPVKRDLTRRRPRATTTTLQVQPLLLLVESFKRLNPTSLARNPVMAVVAIGTLICALYTALAFAESNGQGGFALSVTLILLATVLFANAAEAVAEARGKAHAGSLRATRGELKARRLTHSGEETVAADRLRRGDRVRVSAGELIPADGEIVQGAGSINESAVTGESAPVLREAGTDNSGVSAGTKLLSDELIVEVSVDPGESLLDRMIALVEGASRQKTPSELALSVLLSTLTLVFLIVVVTLVPMARFVGIETSTVMLVALLVCLIPTTIGGLLPAIGIAGMERAMRANLIAKSGKAVEIAGSIDTLLLDKTGTITLGDRRATEFAPCHGIDMKRLREVAGICSLEDPTPEGRSIVVLAREQGASLADEQGASLTPAEDAEVVPFSATSRVSGLDFADGRRWRKGAPNAIARQVEEAGGRLPDDYEALVERISRHGATPLAVAEGNVLLGVIALSDVIKPGIAERFMQLREMGVKTVMITGDNPITASAIAAEAGVDDYIAEATPERKLALIREEQAAGRLVAMMGDGTNDAPALAQADLGLAMNSGTQAAREAANMVDLDSDPGKLLEAVEIGKQLLITRGALTTFSLANDVAKYFVILPAIFAASVPALGGLDVLGLHSPASAVLSAVIFNALVIPALIPFALRGVRVRATGASAMLRRNLLIYGLGGLLLPFPAIKLIDLVVGLLI</sequence>
<dbReference type="PROSITE" id="PS00154">
    <property type="entry name" value="ATPASE_E1_E2"/>
    <property type="match status" value="1"/>
</dbReference>
<feature type="compositionally biased region" description="Basic and acidic residues" evidence="17">
    <location>
        <begin position="15"/>
        <end position="30"/>
    </location>
</feature>
<evidence type="ECO:0000256" key="7">
    <source>
        <dbReference type="ARBA" id="ARBA00022723"/>
    </source>
</evidence>
<evidence type="ECO:0000256" key="13">
    <source>
        <dbReference type="ARBA" id="ARBA00022989"/>
    </source>
</evidence>
<dbReference type="Gene3D" id="3.40.1110.10">
    <property type="entry name" value="Calcium-transporting ATPase, cytoplasmic domain N"/>
    <property type="match status" value="1"/>
</dbReference>
<dbReference type="PANTHER" id="PTHR43743:SF1">
    <property type="entry name" value="POTASSIUM-TRANSPORTING ATPASE ATP-BINDING SUBUNIT"/>
    <property type="match status" value="1"/>
</dbReference>
<dbReference type="NCBIfam" id="TIGR01494">
    <property type="entry name" value="ATPase_P-type"/>
    <property type="match status" value="2"/>
</dbReference>
<feature type="binding site" evidence="16">
    <location>
        <position position="556"/>
    </location>
    <ligand>
        <name>Mg(2+)</name>
        <dbReference type="ChEBI" id="CHEBI:18420"/>
    </ligand>
</feature>
<dbReference type="Gene3D" id="3.40.50.1000">
    <property type="entry name" value="HAD superfamily/HAD-like"/>
    <property type="match status" value="1"/>
</dbReference>
<dbReference type="EMBL" id="PGFS01000001">
    <property type="protein sequence ID" value="MDH4571394.1"/>
    <property type="molecule type" value="Genomic_DNA"/>
</dbReference>
<keyword evidence="3 16" id="KW-1003">Cell membrane</keyword>
<gene>
    <name evidence="16 19" type="primary">kdpB</name>
    <name evidence="19" type="ORF">CUR86_02240</name>
</gene>
<accession>A0ABT6I1U4</accession>
<dbReference type="SUPFAM" id="SSF81665">
    <property type="entry name" value="Calcium ATPase, transmembrane domain M"/>
    <property type="match status" value="1"/>
</dbReference>
<keyword evidence="15 16" id="KW-0472">Membrane</keyword>
<feature type="binding site" evidence="16">
    <location>
        <position position="429"/>
    </location>
    <ligand>
        <name>ATP</name>
        <dbReference type="ChEBI" id="CHEBI:30616"/>
    </ligand>
</feature>
<keyword evidence="11 16" id="KW-0630">Potassium</keyword>
<evidence type="ECO:0000256" key="5">
    <source>
        <dbReference type="ARBA" id="ARBA00022553"/>
    </source>
</evidence>
<reference evidence="19" key="1">
    <citation type="journal article" date="2015" name="Antonie Van Leeuwenhoek">
        <title>Comparative 16S rRNA signatures and multilocus sequence analysis for the genus Salinicola and description of Salinicola acroporae sp. nov., isolated from coral Acropora digitifera.</title>
        <authorList>
            <person name="Lepcha R.T."/>
            <person name="Poddar A."/>
            <person name="Schumann P."/>
            <person name="Das S.K."/>
        </authorList>
    </citation>
    <scope>NUCLEOTIDE SEQUENCE</scope>
    <source>
        <strain evidence="19">S4-41</strain>
    </source>
</reference>
<keyword evidence="2 16" id="KW-0813">Transport</keyword>
<dbReference type="SFLD" id="SFLDF00027">
    <property type="entry name" value="p-type_atpase"/>
    <property type="match status" value="1"/>
</dbReference>
<dbReference type="Pfam" id="PF00702">
    <property type="entry name" value="Hydrolase"/>
    <property type="match status" value="1"/>
</dbReference>
<evidence type="ECO:0000256" key="16">
    <source>
        <dbReference type="HAMAP-Rule" id="MF_00285"/>
    </source>
</evidence>
<feature type="binding site" evidence="16">
    <location>
        <position position="376"/>
    </location>
    <ligand>
        <name>ATP</name>
        <dbReference type="ChEBI" id="CHEBI:30616"/>
    </ligand>
</feature>
<keyword evidence="8 16" id="KW-0547">Nucleotide-binding</keyword>
<name>A0ABT6I1U4_9GAMM</name>
<keyword evidence="4 16" id="KW-0633">Potassium transport</keyword>
<feature type="transmembrane region" description="Helical" evidence="16">
    <location>
        <begin position="280"/>
        <end position="302"/>
    </location>
</feature>
<dbReference type="EC" id="7.2.2.6" evidence="16"/>
<comment type="similarity">
    <text evidence="16">Belongs to the cation transport ATPase (P-type) (TC 3.A.3) family. Type IA subfamily.</text>
</comment>
<comment type="subunit">
    <text evidence="16">The system is composed of three essential subunits: KdpA, KdpB and KdpC.</text>
</comment>
<feature type="transmembrane region" description="Helical" evidence="16">
    <location>
        <begin position="650"/>
        <end position="670"/>
    </location>
</feature>
<feature type="transmembrane region" description="Helical" evidence="16">
    <location>
        <begin position="67"/>
        <end position="88"/>
    </location>
</feature>
<evidence type="ECO:0000256" key="2">
    <source>
        <dbReference type="ARBA" id="ARBA00022448"/>
    </source>
</evidence>
<comment type="catalytic activity">
    <reaction evidence="16">
        <text>K(+)(out) + ATP + H2O = K(+)(in) + ADP + phosphate + H(+)</text>
        <dbReference type="Rhea" id="RHEA:16777"/>
        <dbReference type="ChEBI" id="CHEBI:15377"/>
        <dbReference type="ChEBI" id="CHEBI:15378"/>
        <dbReference type="ChEBI" id="CHEBI:29103"/>
        <dbReference type="ChEBI" id="CHEBI:30616"/>
        <dbReference type="ChEBI" id="CHEBI:43474"/>
        <dbReference type="ChEBI" id="CHEBI:456216"/>
        <dbReference type="EC" id="7.2.2.6"/>
    </reaction>
</comment>
<feature type="domain" description="P-type ATPase A" evidence="18">
    <location>
        <begin position="137"/>
        <end position="236"/>
    </location>
</feature>
<reference evidence="19" key="2">
    <citation type="submission" date="2017-11" db="EMBL/GenBank/DDBJ databases">
        <authorList>
            <person name="Das S.K."/>
        </authorList>
    </citation>
    <scope>NUCLEOTIDE SEQUENCE</scope>
    <source>
        <strain evidence="19">S4-41</strain>
    </source>
</reference>
<feature type="transmembrane region" description="Helical" evidence="16">
    <location>
        <begin position="94"/>
        <end position="114"/>
    </location>
</feature>
<keyword evidence="9 16" id="KW-0067">ATP-binding</keyword>
<keyword evidence="7 16" id="KW-0479">Metal-binding</keyword>
<feature type="active site" description="4-aspartylphosphate intermediate" evidence="16">
    <location>
        <position position="335"/>
    </location>
</feature>
<dbReference type="NCBIfam" id="TIGR01497">
    <property type="entry name" value="kdpB"/>
    <property type="match status" value="1"/>
</dbReference>
<dbReference type="Pfam" id="PF00122">
    <property type="entry name" value="E1-E2_ATPase"/>
    <property type="match status" value="1"/>
</dbReference>
<keyword evidence="14 16" id="KW-0406">Ion transport</keyword>
<keyword evidence="6 16" id="KW-0812">Transmembrane</keyword>
<comment type="function">
    <text evidence="16">Part of the high-affinity ATP-driven potassium transport (or Kdp) system, which catalyzes the hydrolysis of ATP coupled with the electrogenic transport of potassium into the cytoplasm. This subunit is responsible for energy coupling to the transport system and for the release of the potassium ions to the cytoplasm.</text>
</comment>
<dbReference type="HAMAP" id="MF_00285">
    <property type="entry name" value="KdpB"/>
    <property type="match status" value="1"/>
</dbReference>
<dbReference type="SUPFAM" id="SSF56784">
    <property type="entry name" value="HAD-like"/>
    <property type="match status" value="1"/>
</dbReference>
<dbReference type="InterPro" id="IPR008250">
    <property type="entry name" value="ATPase_P-typ_transduc_dom_A_sf"/>
</dbReference>
<protein>
    <recommendedName>
        <fullName evidence="16">Potassium-transporting ATPase ATP-binding subunit</fullName>
        <ecNumber evidence="16">7.2.2.6</ecNumber>
    </recommendedName>
    <alternativeName>
        <fullName evidence="16">ATP phosphohydrolase [potassium-transporting] B chain</fullName>
    </alternativeName>
    <alternativeName>
        <fullName evidence="16">Potassium-binding and translocating subunit B</fullName>
    </alternativeName>
    <alternativeName>
        <fullName evidence="16">Potassium-translocating ATPase B chain</fullName>
    </alternativeName>
</protein>
<evidence type="ECO:0000256" key="1">
    <source>
        <dbReference type="ARBA" id="ARBA00004370"/>
    </source>
</evidence>
<dbReference type="PANTHER" id="PTHR43743">
    <property type="entry name" value="POTASSIUM-TRANSPORTING ATPASE ATP-BINDING SUBUNIT"/>
    <property type="match status" value="1"/>
</dbReference>
<dbReference type="Gene3D" id="2.70.150.10">
    <property type="entry name" value="Calcium-transporting ATPase, cytoplasmic transduction domain A"/>
    <property type="match status" value="1"/>
</dbReference>
<evidence type="ECO:0000256" key="17">
    <source>
        <dbReference type="SAM" id="MobiDB-lite"/>
    </source>
</evidence>
<keyword evidence="10 16" id="KW-0460">Magnesium</keyword>
<dbReference type="Proteomes" id="UP001162135">
    <property type="component" value="Unassembled WGS sequence"/>
</dbReference>
<keyword evidence="5 16" id="KW-0597">Phosphoprotein</keyword>
<evidence type="ECO:0000256" key="14">
    <source>
        <dbReference type="ARBA" id="ARBA00023065"/>
    </source>
</evidence>
<evidence type="ECO:0000256" key="3">
    <source>
        <dbReference type="ARBA" id="ARBA00022475"/>
    </source>
</evidence>
<evidence type="ECO:0000256" key="9">
    <source>
        <dbReference type="ARBA" id="ARBA00022840"/>
    </source>
</evidence>
<evidence type="ECO:0000256" key="15">
    <source>
        <dbReference type="ARBA" id="ARBA00023136"/>
    </source>
</evidence>
<feature type="transmembrane region" description="Helical" evidence="16">
    <location>
        <begin position="247"/>
        <end position="268"/>
    </location>
</feature>
<dbReference type="InterPro" id="IPR006391">
    <property type="entry name" value="P-type_ATPase_bsu_IA"/>
</dbReference>
<dbReference type="InterPro" id="IPR023299">
    <property type="entry name" value="ATPase_P-typ_cyto_dom_N"/>
</dbReference>
<dbReference type="PROSITE" id="PS01229">
    <property type="entry name" value="COF_2"/>
    <property type="match status" value="1"/>
</dbReference>
<dbReference type="InterPro" id="IPR023214">
    <property type="entry name" value="HAD_sf"/>
</dbReference>
<feature type="transmembrane region" description="Helical" evidence="16">
    <location>
        <begin position="621"/>
        <end position="644"/>
    </location>
</feature>
<evidence type="ECO:0000313" key="19">
    <source>
        <dbReference type="EMBL" id="MDH4571394.1"/>
    </source>
</evidence>
<organism evidence="19 20">
    <name type="scientific">Salinicola acroporae</name>
    <dbReference type="NCBI Taxonomy" id="1541440"/>
    <lineage>
        <taxon>Bacteria</taxon>
        <taxon>Pseudomonadati</taxon>
        <taxon>Pseudomonadota</taxon>
        <taxon>Gammaproteobacteria</taxon>
        <taxon>Oceanospirillales</taxon>
        <taxon>Halomonadaceae</taxon>
        <taxon>Salinicola</taxon>
    </lineage>
</organism>
<evidence type="ECO:0000256" key="4">
    <source>
        <dbReference type="ARBA" id="ARBA00022538"/>
    </source>
</evidence>
<feature type="region of interest" description="Disordered" evidence="17">
    <location>
        <begin position="1"/>
        <end position="38"/>
    </location>
</feature>